<evidence type="ECO:0000259" key="3">
    <source>
        <dbReference type="PROSITE" id="PS50977"/>
    </source>
</evidence>
<reference evidence="4" key="2">
    <citation type="submission" date="2021-04" db="EMBL/GenBank/DDBJ databases">
        <authorList>
            <person name="Dong X."/>
        </authorList>
    </citation>
    <scope>NUCLEOTIDE SEQUENCE</scope>
    <source>
        <strain evidence="4">ZWT</strain>
    </source>
</reference>
<sequence>MKKQKNHKNTKMDILNTARELFETQGYNKTTIRQIIKKAGVTTGSLYHFYSNKDDILLNITNDYFEAVITKANELAHEYNEPLLGFSLDASIIFHLMDRHKTLEELLLTSYNSPFVSAQIINLASNATKKWFGAYNPSFAHCEYYNRSVLIRGIFHGLLNDHLYESAIPLKDKIDLLITTVNQMFNVPNEKIQKLLLQTEKIINENKITILDYKI</sequence>
<dbReference type="PANTHER" id="PTHR43479">
    <property type="entry name" value="ACREF/ENVCD OPERON REPRESSOR-RELATED"/>
    <property type="match status" value="1"/>
</dbReference>
<accession>A0A9J6P3G0</accession>
<dbReference type="InterPro" id="IPR050624">
    <property type="entry name" value="HTH-type_Tx_Regulator"/>
</dbReference>
<dbReference type="AlphaFoldDB" id="A0A9J6P3G0"/>
<dbReference type="RefSeq" id="WP_250859386.1">
    <property type="nucleotide sequence ID" value="NZ_JAGSOJ010000002.1"/>
</dbReference>
<dbReference type="Pfam" id="PF00440">
    <property type="entry name" value="TetR_N"/>
    <property type="match status" value="1"/>
</dbReference>
<dbReference type="SUPFAM" id="SSF46689">
    <property type="entry name" value="Homeodomain-like"/>
    <property type="match status" value="1"/>
</dbReference>
<dbReference type="Gene3D" id="1.10.357.10">
    <property type="entry name" value="Tetracycline Repressor, domain 2"/>
    <property type="match status" value="1"/>
</dbReference>
<evidence type="ECO:0000313" key="4">
    <source>
        <dbReference type="EMBL" id="MCM1990349.1"/>
    </source>
</evidence>
<evidence type="ECO:0000256" key="2">
    <source>
        <dbReference type="PROSITE-ProRule" id="PRU00335"/>
    </source>
</evidence>
<dbReference type="EMBL" id="JAGSOJ010000002">
    <property type="protein sequence ID" value="MCM1990349.1"/>
    <property type="molecule type" value="Genomic_DNA"/>
</dbReference>
<name>A0A9J6P3G0_9CLOT</name>
<dbReference type="Proteomes" id="UP001056429">
    <property type="component" value="Unassembled WGS sequence"/>
</dbReference>
<protein>
    <submittedName>
        <fullName evidence="4">TetR/AcrR family transcriptional regulator</fullName>
    </submittedName>
</protein>
<keyword evidence="1 2" id="KW-0238">DNA-binding</keyword>
<dbReference type="GO" id="GO:0003677">
    <property type="term" value="F:DNA binding"/>
    <property type="evidence" value="ECO:0007669"/>
    <property type="project" value="UniProtKB-UniRule"/>
</dbReference>
<comment type="caution">
    <text evidence="4">The sequence shown here is derived from an EMBL/GenBank/DDBJ whole genome shotgun (WGS) entry which is preliminary data.</text>
</comment>
<keyword evidence="5" id="KW-1185">Reference proteome</keyword>
<dbReference type="InterPro" id="IPR001647">
    <property type="entry name" value="HTH_TetR"/>
</dbReference>
<feature type="DNA-binding region" description="H-T-H motif" evidence="2">
    <location>
        <begin position="31"/>
        <end position="50"/>
    </location>
</feature>
<dbReference type="InterPro" id="IPR009057">
    <property type="entry name" value="Homeodomain-like_sf"/>
</dbReference>
<evidence type="ECO:0000313" key="5">
    <source>
        <dbReference type="Proteomes" id="UP001056429"/>
    </source>
</evidence>
<reference evidence="4" key="1">
    <citation type="journal article" date="2021" name="mSystems">
        <title>Bacteria and Archaea Synergistically Convert Glycine Betaine to Biogenic Methane in the Formosa Cold Seep of the South China Sea.</title>
        <authorList>
            <person name="Li L."/>
            <person name="Zhang W."/>
            <person name="Zhang S."/>
            <person name="Song L."/>
            <person name="Sun Q."/>
            <person name="Zhang H."/>
            <person name="Xiang H."/>
            <person name="Dong X."/>
        </authorList>
    </citation>
    <scope>NUCLEOTIDE SEQUENCE</scope>
    <source>
        <strain evidence="4">ZWT</strain>
    </source>
</reference>
<feature type="domain" description="HTH tetR-type" evidence="3">
    <location>
        <begin position="8"/>
        <end position="68"/>
    </location>
</feature>
<dbReference type="PANTHER" id="PTHR43479:SF11">
    <property type="entry name" value="ACREF_ENVCD OPERON REPRESSOR-RELATED"/>
    <property type="match status" value="1"/>
</dbReference>
<dbReference type="PROSITE" id="PS50977">
    <property type="entry name" value="HTH_TETR_2"/>
    <property type="match status" value="1"/>
</dbReference>
<gene>
    <name evidence="4" type="ORF">KDK92_11440</name>
</gene>
<organism evidence="4 5">
    <name type="scientific">Oceanirhabdus seepicola</name>
    <dbReference type="NCBI Taxonomy" id="2828781"/>
    <lineage>
        <taxon>Bacteria</taxon>
        <taxon>Bacillati</taxon>
        <taxon>Bacillota</taxon>
        <taxon>Clostridia</taxon>
        <taxon>Eubacteriales</taxon>
        <taxon>Clostridiaceae</taxon>
        <taxon>Oceanirhabdus</taxon>
    </lineage>
</organism>
<dbReference type="PRINTS" id="PR00455">
    <property type="entry name" value="HTHTETR"/>
</dbReference>
<evidence type="ECO:0000256" key="1">
    <source>
        <dbReference type="ARBA" id="ARBA00023125"/>
    </source>
</evidence>
<proteinExistence type="predicted"/>